<evidence type="ECO:0000256" key="8">
    <source>
        <dbReference type="PIRSR" id="PIRSR000350-2"/>
    </source>
</evidence>
<evidence type="ECO:0000256" key="4">
    <source>
        <dbReference type="ARBA" id="ARBA00023002"/>
    </source>
</evidence>
<evidence type="ECO:0000313" key="16">
    <source>
        <dbReference type="Proteomes" id="UP000076612"/>
    </source>
</evidence>
<dbReference type="PROSITE" id="PS00076">
    <property type="entry name" value="PYRIDINE_REDOX_1"/>
    <property type="match status" value="1"/>
</dbReference>
<dbReference type="GO" id="GO:0004148">
    <property type="term" value="F:dihydrolipoyl dehydrogenase (NADH) activity"/>
    <property type="evidence" value="ECO:0007669"/>
    <property type="project" value="TreeGrafter"/>
</dbReference>
<keyword evidence="3 9" id="KW-0274">FAD</keyword>
<dbReference type="SUPFAM" id="SSF51905">
    <property type="entry name" value="FAD/NAD(P)-binding domain"/>
    <property type="match status" value="1"/>
</dbReference>
<feature type="binding site" evidence="9">
    <location>
        <position position="327"/>
    </location>
    <ligand>
        <name>FAD</name>
        <dbReference type="ChEBI" id="CHEBI:57692"/>
    </ligand>
</feature>
<feature type="binding site" evidence="9">
    <location>
        <begin position="183"/>
        <end position="190"/>
    </location>
    <ligand>
        <name>NAD(+)</name>
        <dbReference type="ChEBI" id="CHEBI:57540"/>
    </ligand>
</feature>
<comment type="similarity">
    <text evidence="1 11">Belongs to the class-I pyridine nucleotide-disulfide oxidoreductase family.</text>
</comment>
<keyword evidence="6" id="KW-1015">Disulfide bond</keyword>
<evidence type="ECO:0000256" key="5">
    <source>
        <dbReference type="ARBA" id="ARBA00023027"/>
    </source>
</evidence>
<dbReference type="InterPro" id="IPR001100">
    <property type="entry name" value="Pyr_nuc-diS_OxRdtase"/>
</dbReference>
<dbReference type="PANTHER" id="PTHR22912:SF217">
    <property type="entry name" value="DIHYDROLIPOYL DEHYDROGENASE"/>
    <property type="match status" value="1"/>
</dbReference>
<accession>A0A162Z8F9</accession>
<dbReference type="GO" id="GO:0050660">
    <property type="term" value="F:flavin adenine dinucleotide binding"/>
    <property type="evidence" value="ECO:0007669"/>
    <property type="project" value="TreeGrafter"/>
</dbReference>
<dbReference type="RefSeq" id="WP_009375684.1">
    <property type="nucleotide sequence ID" value="NZ_CBDRLP010000014.1"/>
</dbReference>
<reference evidence="14" key="2">
    <citation type="submission" date="2016-01" db="EMBL/GenBank/DDBJ databases">
        <authorList>
            <person name="Hong K.W."/>
        </authorList>
    </citation>
    <scope>NUCLEOTIDE SEQUENCE</scope>
    <source>
        <strain evidence="14">M40</strain>
    </source>
</reference>
<name>A0A162Z8F9_9MICO</name>
<dbReference type="InterPro" id="IPR004099">
    <property type="entry name" value="Pyr_nucl-diS_OxRdtase_dimer"/>
</dbReference>
<dbReference type="STRING" id="33889.AVW13_14705"/>
<keyword evidence="7 11" id="KW-0676">Redox-active center</keyword>
<evidence type="ECO:0000256" key="6">
    <source>
        <dbReference type="ARBA" id="ARBA00023157"/>
    </source>
</evidence>
<dbReference type="Gene3D" id="3.30.390.30">
    <property type="match status" value="1"/>
</dbReference>
<protein>
    <submittedName>
        <fullName evidence="15">Mycothione reductase</fullName>
    </submittedName>
</protein>
<dbReference type="SUPFAM" id="SSF55424">
    <property type="entry name" value="FAD/NAD-linked reductases, dimerisation (C-terminal) domain"/>
    <property type="match status" value="1"/>
</dbReference>
<dbReference type="PRINTS" id="PR00368">
    <property type="entry name" value="FADPNR"/>
</dbReference>
<keyword evidence="4 11" id="KW-0560">Oxidoreductase</keyword>
<dbReference type="InterPro" id="IPR036188">
    <property type="entry name" value="FAD/NAD-bd_sf"/>
</dbReference>
<comment type="caution">
    <text evidence="15">The sequence shown here is derived from an EMBL/GenBank/DDBJ whole genome shotgun (WGS) entry which is preliminary data.</text>
</comment>
<dbReference type="AlphaFoldDB" id="A0A162Z8F9"/>
<reference evidence="15 17" key="3">
    <citation type="submission" date="2017-04" db="EMBL/GenBank/DDBJ databases">
        <title>Kefir bacterial isolates.</title>
        <authorList>
            <person name="Kim Y."/>
            <person name="Blasche S."/>
            <person name="Patil K.R."/>
        </authorList>
    </citation>
    <scope>NUCLEOTIDE SEQUENCE [LARGE SCALE GENOMIC DNA]</scope>
    <source>
        <strain evidence="15 17">OG2</strain>
    </source>
</reference>
<feature type="binding site" evidence="9">
    <location>
        <position position="281"/>
    </location>
    <ligand>
        <name>NAD(+)</name>
        <dbReference type="ChEBI" id="CHEBI:57540"/>
    </ligand>
</feature>
<evidence type="ECO:0000256" key="3">
    <source>
        <dbReference type="ARBA" id="ARBA00022827"/>
    </source>
</evidence>
<evidence type="ECO:0000256" key="11">
    <source>
        <dbReference type="RuleBase" id="RU003691"/>
    </source>
</evidence>
<evidence type="ECO:0000313" key="14">
    <source>
        <dbReference type="EMBL" id="KZE16168.1"/>
    </source>
</evidence>
<feature type="active site" description="Proton acceptor" evidence="8">
    <location>
        <position position="473"/>
    </location>
</feature>
<reference evidence="16" key="1">
    <citation type="submission" date="2016-01" db="EMBL/GenBank/DDBJ databases">
        <title>Draft genome of Chromobacterium sp. F49.</title>
        <authorList>
            <person name="Hong K.W."/>
        </authorList>
    </citation>
    <scope>NUCLEOTIDE SEQUENCE [LARGE SCALE GENOMIC DNA]</scope>
    <source>
        <strain evidence="16">M40</strain>
    </source>
</reference>
<dbReference type="Proteomes" id="UP000076612">
    <property type="component" value="Unassembled WGS sequence"/>
</dbReference>
<dbReference type="InterPro" id="IPR016156">
    <property type="entry name" value="FAD/NAD-linked_Rdtase_dimer_sf"/>
</dbReference>
<proteinExistence type="inferred from homology"/>
<keyword evidence="2 11" id="KW-0285">Flavoprotein</keyword>
<sequence>MAHYDLLVIGTGSGNMFLDKRFAGLKTAIAEEWHFGGTCLNVGCIPTKMFVYPATVAEEAAHAKRYDVDASFSGVDWSDLQERIFSRVDAIEAGGREYRMSDRQPNNTVIPEHVRFVDEKTVVTDSGEEITADRIVIAAGAAPTIPDTPGLDPARVDTPGYPIVTSNSIMRLPEQPKRLAIVGSGVVAMEFAHILSSFGTEVTVVARGPRLLQDFDATASAEFTEIFTADHNVILGAQPAAYRLGEGEGAPVTIDLEPSGRMDDVDIPASVDADIVLIAIGRHPNTEGLDAAAVGYDTTADGRLVVDDFQRVYAGGRPVPGVFALGDISSEHQLKHVANHEARVVGDNLAVDVAAGAPGAAPETALTRSSHKAVPAAVFTSPQVAAVGMTEDEARAAGHDVTVKVQNYSDVAYGWAMADDPGIVKIIADRDTRLILGAQIVGHEASMIIQPVIQAMAFDQPADEVARGQYWIHPALPEVIENALLGLDFSPR</sequence>
<dbReference type="NCBIfam" id="NF005884">
    <property type="entry name" value="PRK07846.1"/>
    <property type="match status" value="1"/>
</dbReference>
<evidence type="ECO:0000256" key="10">
    <source>
        <dbReference type="PIRSR" id="PIRSR000350-4"/>
    </source>
</evidence>
<dbReference type="InterPro" id="IPR050151">
    <property type="entry name" value="Class-I_Pyr_Nuc-Dis_Oxidored"/>
</dbReference>
<evidence type="ECO:0000256" key="2">
    <source>
        <dbReference type="ARBA" id="ARBA00022630"/>
    </source>
</evidence>
<dbReference type="PIRSF" id="PIRSF000350">
    <property type="entry name" value="Mercury_reductase_MerA"/>
    <property type="match status" value="1"/>
</dbReference>
<dbReference type="PANTHER" id="PTHR22912">
    <property type="entry name" value="DISULFIDE OXIDOREDUCTASE"/>
    <property type="match status" value="1"/>
</dbReference>
<dbReference type="EMBL" id="NCWY01000003">
    <property type="protein sequence ID" value="PAK96652.1"/>
    <property type="molecule type" value="Genomic_DNA"/>
</dbReference>
<feature type="disulfide bond" description="Redox-active" evidence="10">
    <location>
        <begin position="39"/>
        <end position="44"/>
    </location>
</feature>
<organism evidence="15 17">
    <name type="scientific">Brevibacterium casei</name>
    <dbReference type="NCBI Taxonomy" id="33889"/>
    <lineage>
        <taxon>Bacteria</taxon>
        <taxon>Bacillati</taxon>
        <taxon>Actinomycetota</taxon>
        <taxon>Actinomycetes</taxon>
        <taxon>Micrococcales</taxon>
        <taxon>Brevibacteriaceae</taxon>
        <taxon>Brevibacterium</taxon>
    </lineage>
</organism>
<dbReference type="Gene3D" id="3.50.50.60">
    <property type="entry name" value="FAD/NAD(P)-binding domain"/>
    <property type="match status" value="2"/>
</dbReference>
<dbReference type="Pfam" id="PF07992">
    <property type="entry name" value="Pyr_redox_2"/>
    <property type="match status" value="1"/>
</dbReference>
<evidence type="ECO:0000313" key="15">
    <source>
        <dbReference type="EMBL" id="PAK96652.1"/>
    </source>
</evidence>
<evidence type="ECO:0000256" key="7">
    <source>
        <dbReference type="ARBA" id="ARBA00023284"/>
    </source>
</evidence>
<keyword evidence="9" id="KW-0547">Nucleotide-binding</keyword>
<dbReference type="Pfam" id="PF02852">
    <property type="entry name" value="Pyr_redox_dim"/>
    <property type="match status" value="1"/>
</dbReference>
<dbReference type="EMBL" id="LQQR01000029">
    <property type="protein sequence ID" value="KZE16168.1"/>
    <property type="molecule type" value="Genomic_DNA"/>
</dbReference>
<dbReference type="PRINTS" id="PR00411">
    <property type="entry name" value="PNDRDTASEI"/>
</dbReference>
<dbReference type="Proteomes" id="UP000216867">
    <property type="component" value="Unassembled WGS sequence"/>
</dbReference>
<dbReference type="GO" id="GO:0006103">
    <property type="term" value="P:2-oxoglutarate metabolic process"/>
    <property type="evidence" value="ECO:0007669"/>
    <property type="project" value="TreeGrafter"/>
</dbReference>
<feature type="domain" description="Pyridine nucleotide-disulphide oxidoreductase dimerisation" evidence="12">
    <location>
        <begin position="374"/>
        <end position="483"/>
    </location>
</feature>
<gene>
    <name evidence="14" type="ORF">AVW13_14705</name>
    <name evidence="15" type="ORF">B8X04_04900</name>
</gene>
<evidence type="ECO:0000259" key="13">
    <source>
        <dbReference type="Pfam" id="PF07992"/>
    </source>
</evidence>
<comment type="cofactor">
    <cofactor evidence="9">
        <name>FAD</name>
        <dbReference type="ChEBI" id="CHEBI:57692"/>
    </cofactor>
    <text evidence="9">Binds 1 FAD per subunit.</text>
</comment>
<dbReference type="InterPro" id="IPR023753">
    <property type="entry name" value="FAD/NAD-binding_dom"/>
</dbReference>
<evidence type="ECO:0000256" key="1">
    <source>
        <dbReference type="ARBA" id="ARBA00007532"/>
    </source>
</evidence>
<dbReference type="InterPro" id="IPR012999">
    <property type="entry name" value="Pyr_OxRdtase_I_AS"/>
</dbReference>
<feature type="domain" description="FAD/NAD(P)-binding" evidence="13">
    <location>
        <begin position="4"/>
        <end position="341"/>
    </location>
</feature>
<evidence type="ECO:0000313" key="17">
    <source>
        <dbReference type="Proteomes" id="UP000216867"/>
    </source>
</evidence>
<evidence type="ECO:0000256" key="9">
    <source>
        <dbReference type="PIRSR" id="PIRSR000350-3"/>
    </source>
</evidence>
<keyword evidence="5 9" id="KW-0520">NAD</keyword>
<evidence type="ECO:0000259" key="12">
    <source>
        <dbReference type="Pfam" id="PF02852"/>
    </source>
</evidence>
<feature type="binding site" evidence="9">
    <location>
        <position position="48"/>
    </location>
    <ligand>
        <name>FAD</name>
        <dbReference type="ChEBI" id="CHEBI:57692"/>
    </ligand>
</feature>